<dbReference type="VEuPathDB" id="VectorBase:GPPI047609"/>
<reference evidence="2" key="1">
    <citation type="submission" date="2015-01" db="EMBL/GenBank/DDBJ databases">
        <authorList>
            <person name="Aksoy S."/>
            <person name="Warren W."/>
            <person name="Wilson R.K."/>
        </authorList>
    </citation>
    <scope>NUCLEOTIDE SEQUENCE [LARGE SCALE GENOMIC DNA]</scope>
    <source>
        <strain evidence="2">IAEA</strain>
    </source>
</reference>
<dbReference type="EMBL" id="JXJN01024665">
    <property type="status" value="NOT_ANNOTATED_CDS"/>
    <property type="molecule type" value="Genomic_DNA"/>
</dbReference>
<evidence type="ECO:0000313" key="2">
    <source>
        <dbReference type="Proteomes" id="UP000092460"/>
    </source>
</evidence>
<dbReference type="Proteomes" id="UP000092460">
    <property type="component" value="Unassembled WGS sequence"/>
</dbReference>
<keyword evidence="2" id="KW-1185">Reference proteome</keyword>
<reference evidence="1" key="2">
    <citation type="submission" date="2020-05" db="UniProtKB">
        <authorList>
            <consortium name="EnsemblMetazoa"/>
        </authorList>
    </citation>
    <scope>IDENTIFICATION</scope>
    <source>
        <strain evidence="1">IAEA</strain>
    </source>
</reference>
<protein>
    <submittedName>
        <fullName evidence="1">Uncharacterized protein</fullName>
    </submittedName>
</protein>
<name>A0A1B0C2T3_9MUSC</name>
<evidence type="ECO:0000313" key="1">
    <source>
        <dbReference type="EnsemblMetazoa" id="GPPI047609-PA"/>
    </source>
</evidence>
<sequence length="68" mass="8135">MALRNFHHRRKILTGCPILITKYLTNIFSTYMACVPQFGHHRSYRKHSIIFPYTDDFLKQASDGNYHY</sequence>
<proteinExistence type="predicted"/>
<dbReference type="EnsemblMetazoa" id="GPPI047609-RA">
    <property type="protein sequence ID" value="GPPI047609-PA"/>
    <property type="gene ID" value="GPPI047609"/>
</dbReference>
<organism evidence="1 2">
    <name type="scientific">Glossina palpalis gambiensis</name>
    <dbReference type="NCBI Taxonomy" id="67801"/>
    <lineage>
        <taxon>Eukaryota</taxon>
        <taxon>Metazoa</taxon>
        <taxon>Ecdysozoa</taxon>
        <taxon>Arthropoda</taxon>
        <taxon>Hexapoda</taxon>
        <taxon>Insecta</taxon>
        <taxon>Pterygota</taxon>
        <taxon>Neoptera</taxon>
        <taxon>Endopterygota</taxon>
        <taxon>Diptera</taxon>
        <taxon>Brachycera</taxon>
        <taxon>Muscomorpha</taxon>
        <taxon>Hippoboscoidea</taxon>
        <taxon>Glossinidae</taxon>
        <taxon>Glossina</taxon>
    </lineage>
</organism>
<accession>A0A1B0C2T3</accession>
<dbReference type="AlphaFoldDB" id="A0A1B0C2T3"/>